<feature type="transmembrane region" description="Helical" evidence="12">
    <location>
        <begin position="93"/>
        <end position="112"/>
    </location>
</feature>
<dbReference type="PRINTS" id="PR00119">
    <property type="entry name" value="CATATPASE"/>
</dbReference>
<dbReference type="PANTHER" id="PTHR43520:SF8">
    <property type="entry name" value="P-TYPE CU(+) TRANSPORTER"/>
    <property type="match status" value="1"/>
</dbReference>
<name>M1E6B3_9BACT</name>
<dbReference type="EMBL" id="CP002690">
    <property type="protein sequence ID" value="AEE14078.1"/>
    <property type="molecule type" value="Genomic_DNA"/>
</dbReference>
<evidence type="ECO:0000256" key="11">
    <source>
        <dbReference type="ARBA" id="ARBA00047424"/>
    </source>
</evidence>
<dbReference type="NCBIfam" id="TIGR01525">
    <property type="entry name" value="ATPase-IB_hvy"/>
    <property type="match status" value="1"/>
</dbReference>
<dbReference type="Gene3D" id="3.40.50.1000">
    <property type="entry name" value="HAD superfamily/HAD-like"/>
    <property type="match status" value="1"/>
</dbReference>
<dbReference type="Proteomes" id="UP000011765">
    <property type="component" value="Chromosome"/>
</dbReference>
<keyword evidence="6 12" id="KW-0067">ATP-binding</keyword>
<comment type="subcellular location">
    <subcellularLocation>
        <location evidence="12">Cell membrane</location>
    </subcellularLocation>
    <subcellularLocation>
        <location evidence="1">Endomembrane system</location>
        <topology evidence="1">Multi-pass membrane protein</topology>
    </subcellularLocation>
</comment>
<dbReference type="SUPFAM" id="SSF81665">
    <property type="entry name" value="Calcium ATPase, transmembrane domain M"/>
    <property type="match status" value="1"/>
</dbReference>
<evidence type="ECO:0000256" key="2">
    <source>
        <dbReference type="ARBA" id="ARBA00006024"/>
    </source>
</evidence>
<dbReference type="GO" id="GO:0016887">
    <property type="term" value="F:ATP hydrolysis activity"/>
    <property type="evidence" value="ECO:0007669"/>
    <property type="project" value="InterPro"/>
</dbReference>
<dbReference type="SUPFAM" id="SSF55008">
    <property type="entry name" value="HMA, heavy metal-associated domain"/>
    <property type="match status" value="1"/>
</dbReference>
<evidence type="ECO:0000256" key="12">
    <source>
        <dbReference type="RuleBase" id="RU362081"/>
    </source>
</evidence>
<dbReference type="InterPro" id="IPR059000">
    <property type="entry name" value="ATPase_P-type_domA"/>
</dbReference>
<dbReference type="InterPro" id="IPR006121">
    <property type="entry name" value="HMA_dom"/>
</dbReference>
<dbReference type="Pfam" id="PF00702">
    <property type="entry name" value="Hydrolase"/>
    <property type="match status" value="1"/>
</dbReference>
<dbReference type="SFLD" id="SFLDG00002">
    <property type="entry name" value="C1.7:_P-type_atpase_like"/>
    <property type="match status" value="1"/>
</dbReference>
<feature type="transmembrane region" description="Helical" evidence="12">
    <location>
        <begin position="118"/>
        <end position="136"/>
    </location>
</feature>
<evidence type="ECO:0000256" key="4">
    <source>
        <dbReference type="ARBA" id="ARBA00022723"/>
    </source>
</evidence>
<feature type="transmembrane region" description="Helical" evidence="12">
    <location>
        <begin position="180"/>
        <end position="197"/>
    </location>
</feature>
<dbReference type="PROSITE" id="PS01047">
    <property type="entry name" value="HMA_1"/>
    <property type="match status" value="1"/>
</dbReference>
<dbReference type="PROSITE" id="PS50846">
    <property type="entry name" value="HMA_2"/>
    <property type="match status" value="1"/>
</dbReference>
<feature type="transmembrane region" description="Helical" evidence="12">
    <location>
        <begin position="332"/>
        <end position="354"/>
    </location>
</feature>
<evidence type="ECO:0000256" key="6">
    <source>
        <dbReference type="ARBA" id="ARBA00022840"/>
    </source>
</evidence>
<dbReference type="PROSITE" id="PS00154">
    <property type="entry name" value="ATPASE_E1_E2"/>
    <property type="match status" value="1"/>
</dbReference>
<dbReference type="InterPro" id="IPR001757">
    <property type="entry name" value="P_typ_ATPase"/>
</dbReference>
<dbReference type="PRINTS" id="PR00943">
    <property type="entry name" value="CUATPASE"/>
</dbReference>
<feature type="transmembrane region" description="Helical" evidence="12">
    <location>
        <begin position="156"/>
        <end position="174"/>
    </location>
</feature>
<reference evidence="14 15" key="1">
    <citation type="submission" date="2011-04" db="EMBL/GenBank/DDBJ databases">
        <title>The complete genome of Thermodesulfobium narugense DSM 14796.</title>
        <authorList>
            <consortium name="US DOE Joint Genome Institute (JGI-PGF)"/>
            <person name="Lucas S."/>
            <person name="Han J."/>
            <person name="Lapidus A."/>
            <person name="Bruce D."/>
            <person name="Goodwin L."/>
            <person name="Pitluck S."/>
            <person name="Peters L."/>
            <person name="Kyrpides N."/>
            <person name="Mavromatis K."/>
            <person name="Pagani I."/>
            <person name="Ivanova N."/>
            <person name="Ovchinnikova G."/>
            <person name="Zhang X."/>
            <person name="Saunders L."/>
            <person name="Detter J.C."/>
            <person name="Tapia R."/>
            <person name="Han C."/>
            <person name="Land M."/>
            <person name="Hauser L."/>
            <person name="Markowitz V."/>
            <person name="Cheng J.-F."/>
            <person name="Hugenholtz P."/>
            <person name="Woyke T."/>
            <person name="Wu D."/>
            <person name="Spring S."/>
            <person name="Schroeder M."/>
            <person name="Brambilla E."/>
            <person name="Klenk H.-P."/>
            <person name="Eisen J.A."/>
        </authorList>
    </citation>
    <scope>NUCLEOTIDE SEQUENCE [LARGE SCALE GENOMIC DNA]</scope>
    <source>
        <strain evidence="14 15">DSM 14796</strain>
    </source>
</reference>
<evidence type="ECO:0000259" key="13">
    <source>
        <dbReference type="PROSITE" id="PS50846"/>
    </source>
</evidence>
<keyword evidence="8 12" id="KW-1133">Transmembrane helix</keyword>
<dbReference type="CDD" id="cd02094">
    <property type="entry name" value="P-type_ATPase_Cu-like"/>
    <property type="match status" value="1"/>
</dbReference>
<evidence type="ECO:0000256" key="8">
    <source>
        <dbReference type="ARBA" id="ARBA00022989"/>
    </source>
</evidence>
<dbReference type="InterPro" id="IPR036163">
    <property type="entry name" value="HMA_dom_sf"/>
</dbReference>
<dbReference type="AlphaFoldDB" id="M1E6B3"/>
<feature type="domain" description="HMA" evidence="13">
    <location>
        <begin position="2"/>
        <end position="68"/>
    </location>
</feature>
<evidence type="ECO:0000256" key="9">
    <source>
        <dbReference type="ARBA" id="ARBA00023136"/>
    </source>
</evidence>
<keyword evidence="4 12" id="KW-0479">Metal-binding</keyword>
<dbReference type="GO" id="GO:0055070">
    <property type="term" value="P:copper ion homeostasis"/>
    <property type="evidence" value="ECO:0007669"/>
    <property type="project" value="TreeGrafter"/>
</dbReference>
<keyword evidence="9 12" id="KW-0472">Membrane</keyword>
<protein>
    <recommendedName>
        <fullName evidence="10">P-type Cu(2+) transporter</fullName>
        <ecNumber evidence="10">7.2.2.9</ecNumber>
    </recommendedName>
</protein>
<accession>M1E6B3</accession>
<sequence length="736" mass="80768">MEKLILKIEGMSCASCAMNVEKALKKVKGVENAVVNLASEKALITFNPKDFSEKDAFEAVEKAGYKALYEKSSKKDDSDEFLEKVKKAKQKMIYAWAITIPLSFIMFVHMFFNIEFKYHTLINLILSFPVIFIIGIDPIKSAIKALIHKNTNMDVLIFFGVTSSYLTGILNLFGQKIADYSGVGAMITGFYLIGQYLESKAKGRASEEIKKLLNLSPKKANLVKEDGSIEIIDIDFVKVSDILLVKPSEQIPTDSVIIEGTTSVDESMITGESLPVPKSINDTVIGGTINQLGTIKIKVTQIGENTVLSKISKLVEDAQSTKVPVQAFADRVISIFVPSIIIIAILTFIVWFLFPSDLHKLNFWAKDFLPWINPNLNTISAAIYASVATLVIACPCALGLATPTALMVGLGLGASKGILIRSGEALERAKDIDVVVFDKTGTITDKELYVTDIVSNIDKEEFIKIVASLESYSEHPIGIAINKFAKDNNISKIDFQSVKVIPGLGVEGYLDNKKIIVGSPKFIEDATGIKDIEKSKFKGKTLAIAYEEERGLLGIIALSFKIKPNAKEAIDQIKKMGIKTIMLTGDNEETARYVASQVEIDEYFANLLPQDKIMHIKRLQEMGYVVAMVGDGINDAPSLKQSDVGISIGTGTDIAKEASNITLMTDDLTNVAKSIKLSIATFKKIKQNLFWAFFYNIIAIPFAALGMLHPVIAEAAMATSSVFVVTNSIRLRNFKI</sequence>
<dbReference type="eggNOG" id="COG2217">
    <property type="taxonomic scope" value="Bacteria"/>
</dbReference>
<dbReference type="InterPro" id="IPR044492">
    <property type="entry name" value="P_typ_ATPase_HD_dom"/>
</dbReference>
<dbReference type="GO" id="GO:0005524">
    <property type="term" value="F:ATP binding"/>
    <property type="evidence" value="ECO:0007669"/>
    <property type="project" value="UniProtKB-UniRule"/>
</dbReference>
<dbReference type="InterPro" id="IPR023299">
    <property type="entry name" value="ATPase_P-typ_cyto_dom_N"/>
</dbReference>
<dbReference type="Pfam" id="PF00403">
    <property type="entry name" value="HMA"/>
    <property type="match status" value="1"/>
</dbReference>
<dbReference type="Gene3D" id="2.70.150.10">
    <property type="entry name" value="Calcium-transporting ATPase, cytoplasmic transduction domain A"/>
    <property type="match status" value="1"/>
</dbReference>
<dbReference type="InterPro" id="IPR027256">
    <property type="entry name" value="P-typ_ATPase_IB"/>
</dbReference>
<dbReference type="Pfam" id="PF00122">
    <property type="entry name" value="E1-E2_ATPase"/>
    <property type="match status" value="1"/>
</dbReference>
<dbReference type="Gene3D" id="3.40.1110.10">
    <property type="entry name" value="Calcium-transporting ATPase, cytoplasmic domain N"/>
    <property type="match status" value="1"/>
</dbReference>
<comment type="catalytic activity">
    <reaction evidence="11">
        <text>Cu(2+)(in) + ATP + H2O = Cu(2+)(out) + ADP + phosphate + H(+)</text>
        <dbReference type="Rhea" id="RHEA:10376"/>
        <dbReference type="ChEBI" id="CHEBI:15377"/>
        <dbReference type="ChEBI" id="CHEBI:15378"/>
        <dbReference type="ChEBI" id="CHEBI:29036"/>
        <dbReference type="ChEBI" id="CHEBI:30616"/>
        <dbReference type="ChEBI" id="CHEBI:43474"/>
        <dbReference type="ChEBI" id="CHEBI:456216"/>
        <dbReference type="EC" id="7.2.2.9"/>
    </reaction>
</comment>
<keyword evidence="14" id="KW-0378">Hydrolase</keyword>
<keyword evidence="3 12" id="KW-0812">Transmembrane</keyword>
<evidence type="ECO:0000256" key="3">
    <source>
        <dbReference type="ARBA" id="ARBA00022692"/>
    </source>
</evidence>
<dbReference type="NCBIfam" id="TIGR01494">
    <property type="entry name" value="ATPase_P-type"/>
    <property type="match status" value="1"/>
</dbReference>
<dbReference type="InterPro" id="IPR008250">
    <property type="entry name" value="ATPase_P-typ_transduc_dom_A_sf"/>
</dbReference>
<dbReference type="STRING" id="747365.Thena_0437"/>
<feature type="transmembrane region" description="Helical" evidence="12">
    <location>
        <begin position="381"/>
        <end position="412"/>
    </location>
</feature>
<dbReference type="OrthoDB" id="9760364at2"/>
<evidence type="ECO:0000313" key="15">
    <source>
        <dbReference type="Proteomes" id="UP000011765"/>
    </source>
</evidence>
<keyword evidence="7" id="KW-1278">Translocase</keyword>
<dbReference type="CDD" id="cd00371">
    <property type="entry name" value="HMA"/>
    <property type="match status" value="1"/>
</dbReference>
<dbReference type="KEGG" id="tnr:Thena_0437"/>
<evidence type="ECO:0000256" key="7">
    <source>
        <dbReference type="ARBA" id="ARBA00022967"/>
    </source>
</evidence>
<dbReference type="RefSeq" id="WP_013755806.1">
    <property type="nucleotide sequence ID" value="NC_015499.1"/>
</dbReference>
<dbReference type="PANTHER" id="PTHR43520">
    <property type="entry name" value="ATP7, ISOFORM B"/>
    <property type="match status" value="1"/>
</dbReference>
<dbReference type="SUPFAM" id="SSF81653">
    <property type="entry name" value="Calcium ATPase, transduction domain A"/>
    <property type="match status" value="1"/>
</dbReference>
<dbReference type="InterPro" id="IPR023214">
    <property type="entry name" value="HAD_sf"/>
</dbReference>
<gene>
    <name evidence="14" type="ORF">Thena_0437</name>
</gene>
<dbReference type="PRINTS" id="PR00942">
    <property type="entry name" value="CUATPASEI"/>
</dbReference>
<dbReference type="GO" id="GO:0005886">
    <property type="term" value="C:plasma membrane"/>
    <property type="evidence" value="ECO:0007669"/>
    <property type="project" value="UniProtKB-SubCell"/>
</dbReference>
<keyword evidence="12" id="KW-1003">Cell membrane</keyword>
<dbReference type="InterPro" id="IPR018303">
    <property type="entry name" value="ATPase_P-typ_P_site"/>
</dbReference>
<dbReference type="InterPro" id="IPR023298">
    <property type="entry name" value="ATPase_P-typ_TM_dom_sf"/>
</dbReference>
<dbReference type="EC" id="7.2.2.9" evidence="10"/>
<dbReference type="Gene3D" id="3.30.70.100">
    <property type="match status" value="1"/>
</dbReference>
<organism evidence="14 15">
    <name type="scientific">Thermodesulfobium narugense DSM 14796</name>
    <dbReference type="NCBI Taxonomy" id="747365"/>
    <lineage>
        <taxon>Bacteria</taxon>
        <taxon>Pseudomonadati</taxon>
        <taxon>Thermodesulfobiota</taxon>
        <taxon>Thermodesulfobiia</taxon>
        <taxon>Thermodesulfobiales</taxon>
        <taxon>Thermodesulfobiaceae</taxon>
        <taxon>Thermodesulfobium</taxon>
    </lineage>
</organism>
<keyword evidence="5 12" id="KW-0547">Nucleotide-binding</keyword>
<comment type="similarity">
    <text evidence="2 12">Belongs to the cation transport ATPase (P-type) (TC 3.A.3) family. Type IB subfamily.</text>
</comment>
<dbReference type="SFLD" id="SFLDS00003">
    <property type="entry name" value="Haloacid_Dehalogenase"/>
    <property type="match status" value="1"/>
</dbReference>
<evidence type="ECO:0000256" key="10">
    <source>
        <dbReference type="ARBA" id="ARBA00038904"/>
    </source>
</evidence>
<dbReference type="GO" id="GO:0005507">
    <property type="term" value="F:copper ion binding"/>
    <property type="evidence" value="ECO:0007669"/>
    <property type="project" value="TreeGrafter"/>
</dbReference>
<dbReference type="InterPro" id="IPR036412">
    <property type="entry name" value="HAD-like_sf"/>
</dbReference>
<dbReference type="HOGENOM" id="CLU_001771_0_3_9"/>
<proteinExistence type="inferred from homology"/>
<feature type="transmembrane region" description="Helical" evidence="12">
    <location>
        <begin position="688"/>
        <end position="705"/>
    </location>
</feature>
<dbReference type="FunFam" id="2.70.150.10:FF:000002">
    <property type="entry name" value="Copper-transporting ATPase 1, putative"/>
    <property type="match status" value="1"/>
</dbReference>
<dbReference type="GO" id="GO:0043682">
    <property type="term" value="F:P-type divalent copper transporter activity"/>
    <property type="evidence" value="ECO:0007669"/>
    <property type="project" value="UniProtKB-EC"/>
</dbReference>
<keyword evidence="15" id="KW-1185">Reference proteome</keyword>
<evidence type="ECO:0000313" key="14">
    <source>
        <dbReference type="EMBL" id="AEE14078.1"/>
    </source>
</evidence>
<dbReference type="InterPro" id="IPR017969">
    <property type="entry name" value="Heavy-metal-associated_CS"/>
</dbReference>
<evidence type="ECO:0000256" key="5">
    <source>
        <dbReference type="ARBA" id="ARBA00022741"/>
    </source>
</evidence>
<dbReference type="SFLD" id="SFLDF00027">
    <property type="entry name" value="p-type_atpase"/>
    <property type="match status" value="1"/>
</dbReference>
<dbReference type="GO" id="GO:0012505">
    <property type="term" value="C:endomembrane system"/>
    <property type="evidence" value="ECO:0007669"/>
    <property type="project" value="UniProtKB-SubCell"/>
</dbReference>
<dbReference type="FunFam" id="3.30.70.100:FF:000005">
    <property type="entry name" value="Copper-exporting P-type ATPase A"/>
    <property type="match status" value="1"/>
</dbReference>
<evidence type="ECO:0000256" key="1">
    <source>
        <dbReference type="ARBA" id="ARBA00004127"/>
    </source>
</evidence>
<dbReference type="SUPFAM" id="SSF56784">
    <property type="entry name" value="HAD-like"/>
    <property type="match status" value="1"/>
</dbReference>